<keyword evidence="4" id="KW-1185">Reference proteome</keyword>
<proteinExistence type="predicted"/>
<dbReference type="AlphaFoldDB" id="E9AVS2"/>
<organism evidence="3 4">
    <name type="scientific">Leishmania mexicana (strain MHOM/GT/2001/U1103)</name>
    <dbReference type="NCBI Taxonomy" id="929439"/>
    <lineage>
        <taxon>Eukaryota</taxon>
        <taxon>Discoba</taxon>
        <taxon>Euglenozoa</taxon>
        <taxon>Kinetoplastea</taxon>
        <taxon>Metakinetoplastina</taxon>
        <taxon>Trypanosomatida</taxon>
        <taxon>Trypanosomatidae</taxon>
        <taxon>Leishmaniinae</taxon>
        <taxon>Leishmania</taxon>
    </lineage>
</organism>
<feature type="domain" description="IQ motif and ubiquitin-like" evidence="2">
    <location>
        <begin position="821"/>
        <end position="901"/>
    </location>
</feature>
<feature type="compositionally biased region" description="Acidic residues" evidence="1">
    <location>
        <begin position="101"/>
        <end position="113"/>
    </location>
</feature>
<dbReference type="OMA" id="NWRADEA"/>
<feature type="region of interest" description="Disordered" evidence="1">
    <location>
        <begin position="89"/>
        <end position="129"/>
    </location>
</feature>
<feature type="region of interest" description="Disordered" evidence="1">
    <location>
        <begin position="1"/>
        <end position="59"/>
    </location>
</feature>
<dbReference type="PANTHER" id="PTHR21074:SF0">
    <property type="entry name" value="IQ AND UBIQUITIN-LIKE DOMAIN-CONTAINING PROTEIN"/>
    <property type="match status" value="1"/>
</dbReference>
<dbReference type="RefSeq" id="XP_003875544.1">
    <property type="nucleotide sequence ID" value="XM_003875495.1"/>
</dbReference>
<dbReference type="InterPro" id="IPR057887">
    <property type="entry name" value="IQUB_helical"/>
</dbReference>
<name>E9AVS2_LEIMU</name>
<gene>
    <name evidence="3" type="ORF">LMXM_22_0900</name>
</gene>
<dbReference type="GeneID" id="13454177"/>
<dbReference type="OrthoDB" id="10265862at2759"/>
<dbReference type="VEuPathDB" id="TriTrypDB:LmxM.22.0900"/>
<dbReference type="KEGG" id="lmi:LMXM_22_0900"/>
<feature type="region of interest" description="Disordered" evidence="1">
    <location>
        <begin position="169"/>
        <end position="193"/>
    </location>
</feature>
<accession>E9AVS2</accession>
<evidence type="ECO:0000313" key="4">
    <source>
        <dbReference type="Proteomes" id="UP000007259"/>
    </source>
</evidence>
<evidence type="ECO:0000256" key="1">
    <source>
        <dbReference type="SAM" id="MobiDB-lite"/>
    </source>
</evidence>
<sequence length="925" mass="99782">MSDSADEFTGGSQPPLSDQGDMEGQEVPEAMAAPPAQTDLDSAEHDSAVGHTVAPPRAAHREDSVAYYAQLHTAEVDLAVNVAHDVRVRPASSSLRLHNGDDDDESPEYEEISTEGGENGSVAGADSGSPLRAVRVPEHRNSATTAAATRQPTQGTQVDADVDVAEQHQQCGGDHGGASAPVAPGSSESQRTADNPLAAPHVAKHQPAAPPPWSLLPQAPYGTVEVTVTLLPMRAVTRLTVPVRCPSVYRPTDAEAAAAAASGLNGGAGDGAGPHWILVVKDLFEGIADHLLVHPQSIRLFHQHKRLRFMGTLFLDCDVTSAMAGRSGADDDGGAAKGNLNDRAEPIWISATFPAAEDVHRAGAHGTALARDDTNGENEEAQASLTAVPEHLCKLGPDDHVARCIRIRPHKLEVPPHVLVEGRRQGYSYDEVIQRMQAIQDVQQLPASHGGSGGDGAGDGVSAVRPNFAIVAILQDGPVAPGKAYLGGYRDKRHPENVRLHAATQLYHRDLDYSPFAATKGSSINRCTRQTQTLGISRSCQTHREACVQTPRIDLLLDAAHDFIVVARPYFTAAELQALRVEMAIIIQKMYRQWKARRIRAELEAAEAARQHRAGVRQSREEALQMAVEDAAKLRRDDPRSAADFERLKQDILNWRADEAARIQRDPSLSPAEVRAALLALTETELQLLQQLDQRRREVGKTQQERHFVQTLNRMAAPKQWGTVHVRTPETERAAELRDLYERLCLTSSGSVAVVKASASLSIKAPAGFGSSSVGPMAGNIVRNPAFASPSPWANTAAVGSALAATPTMDSAVAGLPSATAARLDILLRVKWTVREFSASSLLTQELCELVDREADLLHRGRKEASLASLRQRIQFLFAQFIEDPQYNPIAKEFAQTARDRVRVKAAELTQEKAKSRKGQTTASV</sequence>
<dbReference type="PhylomeDB" id="E9AVS2"/>
<dbReference type="Pfam" id="PF25805">
    <property type="entry name" value="IQUB"/>
    <property type="match status" value="1"/>
</dbReference>
<evidence type="ECO:0000313" key="3">
    <source>
        <dbReference type="EMBL" id="CBZ27055.1"/>
    </source>
</evidence>
<dbReference type="PANTHER" id="PTHR21074">
    <property type="entry name" value="IQ AND UBIQUITIN-LIKE DOMAIN-CONTAINING PROTEIN"/>
    <property type="match status" value="1"/>
</dbReference>
<reference evidence="3 4" key="1">
    <citation type="journal article" date="2011" name="Genome Res.">
        <title>Chromosome and gene copy number variation allow major structural change between species and strains of Leishmania.</title>
        <authorList>
            <person name="Rogers M.B."/>
            <person name="Hilley J.D."/>
            <person name="Dickens N.J."/>
            <person name="Wilkes J."/>
            <person name="Bates P.A."/>
            <person name="Depledge D.P."/>
            <person name="Harris D."/>
            <person name="Her Y."/>
            <person name="Herzyk P."/>
            <person name="Imamura H."/>
            <person name="Otto T.D."/>
            <person name="Sanders M."/>
            <person name="Seeger K."/>
            <person name="Dujardin J.C."/>
            <person name="Berriman M."/>
            <person name="Smith D.F."/>
            <person name="Hertz-Fowler C."/>
            <person name="Mottram J.C."/>
        </authorList>
    </citation>
    <scope>NUCLEOTIDE SEQUENCE [LARGE SCALE GENOMIC DNA]</scope>
    <source>
        <strain evidence="3 4">MHOM/GT/2001/U1103</strain>
    </source>
</reference>
<evidence type="ECO:0000259" key="2">
    <source>
        <dbReference type="Pfam" id="PF25805"/>
    </source>
</evidence>
<dbReference type="Proteomes" id="UP000007259">
    <property type="component" value="Chromosome 22"/>
</dbReference>
<dbReference type="EMBL" id="FR799575">
    <property type="protein sequence ID" value="CBZ27055.1"/>
    <property type="molecule type" value="Genomic_DNA"/>
</dbReference>
<protein>
    <recommendedName>
        <fullName evidence="2">IQ motif and ubiquitin-like domain-containing protein</fullName>
    </recommendedName>
</protein>
<dbReference type="InterPro" id="IPR037695">
    <property type="entry name" value="IQUB"/>
</dbReference>